<dbReference type="HOGENOM" id="CLU_018345_1_0_1"/>
<keyword evidence="4" id="KW-1185">Reference proteome</keyword>
<dbReference type="PANTHER" id="PTHR28495:SF1">
    <property type="entry name" value="GENE, 17266-RELATED"/>
    <property type="match status" value="1"/>
</dbReference>
<reference evidence="3" key="3">
    <citation type="submission" date="2025-09" db="UniProtKB">
        <authorList>
            <consortium name="Ensembl"/>
        </authorList>
    </citation>
    <scope>IDENTIFICATION</scope>
</reference>
<feature type="compositionally biased region" description="Basic and acidic residues" evidence="1">
    <location>
        <begin position="744"/>
        <end position="755"/>
    </location>
</feature>
<dbReference type="InParanoid" id="M3XHP5"/>
<feature type="compositionally biased region" description="Polar residues" evidence="1">
    <location>
        <begin position="524"/>
        <end position="535"/>
    </location>
</feature>
<proteinExistence type="predicted"/>
<dbReference type="EMBL" id="AFYH01028275">
    <property type="status" value="NOT_ANNOTATED_CDS"/>
    <property type="molecule type" value="Genomic_DNA"/>
</dbReference>
<dbReference type="GeneTree" id="ENSGT00390000007627"/>
<feature type="domain" description="DUF4708" evidence="2">
    <location>
        <begin position="7"/>
        <end position="280"/>
    </location>
</feature>
<dbReference type="eggNOG" id="KOG3815">
    <property type="taxonomic scope" value="Eukaryota"/>
</dbReference>
<reference evidence="4" key="1">
    <citation type="submission" date="2011-08" db="EMBL/GenBank/DDBJ databases">
        <title>The draft genome of Latimeria chalumnae.</title>
        <authorList>
            <person name="Di Palma F."/>
            <person name="Alfoldi J."/>
            <person name="Johnson J."/>
            <person name="Berlin A."/>
            <person name="Gnerre S."/>
            <person name="Jaffe D."/>
            <person name="MacCallum I."/>
            <person name="Young S."/>
            <person name="Walker B.J."/>
            <person name="Lander E."/>
            <person name="Lindblad-Toh K."/>
        </authorList>
    </citation>
    <scope>NUCLEOTIDE SEQUENCE [LARGE SCALE GENOMIC DNA]</scope>
    <source>
        <strain evidence="4">Wild caught</strain>
    </source>
</reference>
<dbReference type="EMBL" id="AFYH01028274">
    <property type="status" value="NOT_ANNOTATED_CDS"/>
    <property type="molecule type" value="Genomic_DNA"/>
</dbReference>
<evidence type="ECO:0000256" key="1">
    <source>
        <dbReference type="SAM" id="MobiDB-lite"/>
    </source>
</evidence>
<feature type="compositionally biased region" description="Polar residues" evidence="1">
    <location>
        <begin position="501"/>
        <end position="516"/>
    </location>
</feature>
<dbReference type="STRING" id="7897.ENSLACP00000022251"/>
<dbReference type="PANTHER" id="PTHR28495">
    <property type="entry name" value="HYPOTHETICAL PROTEIN LOC100359752"/>
    <property type="match status" value="1"/>
</dbReference>
<feature type="region of interest" description="Disordered" evidence="1">
    <location>
        <begin position="721"/>
        <end position="763"/>
    </location>
</feature>
<accession>M3XHP5</accession>
<protein>
    <submittedName>
        <fullName evidence="3">Chromosome 18 open reading frame 63</fullName>
    </submittedName>
</protein>
<evidence type="ECO:0000313" key="4">
    <source>
        <dbReference type="Proteomes" id="UP000008672"/>
    </source>
</evidence>
<dbReference type="FunCoup" id="M3XHP5">
    <property type="interactions" value="3"/>
</dbReference>
<dbReference type="AlphaFoldDB" id="M3XHP5"/>
<gene>
    <name evidence="3" type="primary">C18orf63</name>
</gene>
<dbReference type="InterPro" id="IPR031643">
    <property type="entry name" value="DUF4708"/>
</dbReference>
<dbReference type="Proteomes" id="UP000008672">
    <property type="component" value="Unassembled WGS sequence"/>
</dbReference>
<reference evidence="3" key="2">
    <citation type="submission" date="2025-08" db="UniProtKB">
        <authorList>
            <consortium name="Ensembl"/>
        </authorList>
    </citation>
    <scope>IDENTIFICATION</scope>
</reference>
<organism evidence="3 4">
    <name type="scientific">Latimeria chalumnae</name>
    <name type="common">Coelacanth</name>
    <dbReference type="NCBI Taxonomy" id="7897"/>
    <lineage>
        <taxon>Eukaryota</taxon>
        <taxon>Metazoa</taxon>
        <taxon>Chordata</taxon>
        <taxon>Craniata</taxon>
        <taxon>Vertebrata</taxon>
        <taxon>Euteleostomi</taxon>
        <taxon>Coelacanthiformes</taxon>
        <taxon>Coelacanthidae</taxon>
        <taxon>Latimeria</taxon>
    </lineage>
</organism>
<dbReference type="OMA" id="CQVTSPH"/>
<dbReference type="EMBL" id="AFYH01028276">
    <property type="status" value="NOT_ANNOTATED_CDS"/>
    <property type="molecule type" value="Genomic_DNA"/>
</dbReference>
<name>M3XHP5_LATCH</name>
<feature type="region of interest" description="Disordered" evidence="1">
    <location>
        <begin position="586"/>
        <end position="608"/>
    </location>
</feature>
<dbReference type="Ensembl" id="ENSLACT00000026010.1">
    <property type="protein sequence ID" value="ENSLACP00000022251.1"/>
    <property type="gene ID" value="ENSLACG00000022364.1"/>
</dbReference>
<feature type="region of interest" description="Disordered" evidence="1">
    <location>
        <begin position="495"/>
        <end position="535"/>
    </location>
</feature>
<dbReference type="Pfam" id="PF15813">
    <property type="entry name" value="DUF4708"/>
    <property type="match status" value="1"/>
</dbReference>
<dbReference type="EMBL" id="AFYH01028277">
    <property type="status" value="NOT_ANNOTATED_CDS"/>
    <property type="molecule type" value="Genomic_DNA"/>
</dbReference>
<evidence type="ECO:0000313" key="3">
    <source>
        <dbReference type="Ensembl" id="ENSLACP00000022251.1"/>
    </source>
</evidence>
<feature type="compositionally biased region" description="Basic and acidic residues" evidence="1">
    <location>
        <begin position="595"/>
        <end position="608"/>
    </location>
</feature>
<sequence length="817" mass="90090">MNESQFQSLFFVSLPDLRKLCGVNVVLSSDTKNTDVRSQQIKLCRNLLRMCPDVLVSPVLGTCDQVLVVMAVPFFKTGYVQSYVESWSGKVGFPQRVVPAMLQACLSYTLASKLAPVWNKAGYLLIQGKTFLEQTGRQNAIAMEFNVSETQLCISLEAYTVRLPPAQMRDFDISVGAVKNFNTNKTTVIQRHSILSNWCYVLPSMKKGQIINISHTIPPECPLKSYTDFQKHWMSLYGYRLPQIKEDEAMYCSVYFKLIGERLFTYPFCCIRSQPLQFFPRVNLEGTLSSFLCELKLKMPHLCGFPVKMTSKPCYSTKELVTPSSEGSQTRPTNLTTKAPSRPVLIQVPEQQVSLASIDGFCQKVEPLNKQRNTACSSDWSSGCTDTKEACSRSTMQSTDWAPQSTQQNHSSQGVRLATHLVGPQRMQAKAALCTLKGNTSKIIPIFKSKLLQQDKSLRRVIDERRKQNLFQPPSKPGVDAKGFRVVRDFKPGHSQMCKAESSTTRSQPLNSLSQRQTEHPKWPQTSSSLFQKAKSSAGVSNKLASSNGKASAKDAGGDKLATCMSQLGNKGALSASVSKVLKRSSVAVGRKKHGAPDPHPVGRDRPVSKAHWAVTSTDQKAGKLRTPHFQNALLKAATSSSGISNVCAGNTEKGATAFHPENMSLFDTDTFMFQKSGGAALESAAKPSVFSILGLRPSGDGQQPAHASVDLRLLHGKITPATQPMSESVKQKTPTPQKNLSGRKSEEEGYEPKPKKPKVKPVVQDVDIEEHAKNSQLARLNTATLQSWLKQHGVSVKARDKKEELVTKIIQFISEP</sequence>
<dbReference type="KEGG" id="lcm:106702623"/>
<evidence type="ECO:0000259" key="2">
    <source>
        <dbReference type="Pfam" id="PF15813"/>
    </source>
</evidence>
<dbReference type="OrthoDB" id="6285995at2759"/>
<feature type="compositionally biased region" description="Polar residues" evidence="1">
    <location>
        <begin position="721"/>
        <end position="743"/>
    </location>
</feature>